<keyword evidence="5" id="KW-0460">Magnesium</keyword>
<dbReference type="Pfam" id="PF00348">
    <property type="entry name" value="polyprenyl_synt"/>
    <property type="match status" value="1"/>
</dbReference>
<organism evidence="7">
    <name type="scientific">Lentimicrobium saccharophilum</name>
    <dbReference type="NCBI Taxonomy" id="1678841"/>
    <lineage>
        <taxon>Bacteria</taxon>
        <taxon>Pseudomonadati</taxon>
        <taxon>Bacteroidota</taxon>
        <taxon>Bacteroidia</taxon>
        <taxon>Bacteroidales</taxon>
        <taxon>Lentimicrobiaceae</taxon>
        <taxon>Lentimicrobium</taxon>
    </lineage>
</organism>
<keyword evidence="8" id="KW-1185">Reference proteome</keyword>
<evidence type="ECO:0000256" key="1">
    <source>
        <dbReference type="ARBA" id="ARBA00001946"/>
    </source>
</evidence>
<dbReference type="PANTHER" id="PTHR12001">
    <property type="entry name" value="GERANYLGERANYL PYROPHOSPHATE SYNTHASE"/>
    <property type="match status" value="1"/>
</dbReference>
<gene>
    <name evidence="7" type="ORF">TBC1_11377</name>
</gene>
<dbReference type="PANTHER" id="PTHR12001:SF85">
    <property type="entry name" value="SHORT CHAIN ISOPRENYL DIPHOSPHATE SYNTHASE"/>
    <property type="match status" value="1"/>
</dbReference>
<evidence type="ECO:0000256" key="6">
    <source>
        <dbReference type="RuleBase" id="RU004466"/>
    </source>
</evidence>
<dbReference type="GO" id="GO:0046872">
    <property type="term" value="F:metal ion binding"/>
    <property type="evidence" value="ECO:0007669"/>
    <property type="project" value="UniProtKB-KW"/>
</dbReference>
<dbReference type="OrthoDB" id="9805316at2"/>
<comment type="cofactor">
    <cofactor evidence="1">
        <name>Mg(2+)</name>
        <dbReference type="ChEBI" id="CHEBI:18420"/>
    </cofactor>
</comment>
<keyword evidence="4" id="KW-0479">Metal-binding</keyword>
<dbReference type="InterPro" id="IPR033749">
    <property type="entry name" value="Polyprenyl_synt_CS"/>
</dbReference>
<dbReference type="InterPro" id="IPR000092">
    <property type="entry name" value="Polyprenyl_synt"/>
</dbReference>
<evidence type="ECO:0000256" key="2">
    <source>
        <dbReference type="ARBA" id="ARBA00006706"/>
    </source>
</evidence>
<dbReference type="SFLD" id="SFLDS00005">
    <property type="entry name" value="Isoprenoid_Synthase_Type_I"/>
    <property type="match status" value="1"/>
</dbReference>
<dbReference type="PROSITE" id="PS00444">
    <property type="entry name" value="POLYPRENYL_SYNTHASE_2"/>
    <property type="match status" value="1"/>
</dbReference>
<sequence length="324" mass="35787">MHPIEHLQAKIAASLSNLPIYREPAGLYEPISYTLQQGGKRIRPLLTLIATQMFGGNPDKALPAATAIEIFHNFTLLHDDIIDQAPLRRGRDTVYKKWNINTAILSGDTMFAVAYGQLAGSDPQQLPQLMQVFTKTAIEVCEGQQYDIDFENSGDVTIDAYLNMIRLKTAVLLAASLKIGALIGGAAHQDAEAIYRFGENMGIAFQLQDDLLDAFGDEAVFGKKTGGDIIANKKTYLYLKALECSSPENASALRKWFCTRDSEPQVKIAAVLDLFNKAGVKQHAENLIQDYIKEAMSHLDAIRLVEKARAPLLELLSGMLKRNH</sequence>
<reference evidence="7" key="1">
    <citation type="journal article" date="2015" name="Genome Announc.">
        <title>Draft Genome Sequence of Bacteroidales Strain TBC1, a Novel Isolate from a Methanogenic Wastewater Treatment System.</title>
        <authorList>
            <person name="Tourlousse D.M."/>
            <person name="Matsuura N."/>
            <person name="Sun L."/>
            <person name="Toyonaga M."/>
            <person name="Kuroda K."/>
            <person name="Ohashi A."/>
            <person name="Cruz R."/>
            <person name="Yamaguchi T."/>
            <person name="Sekiguchi Y."/>
        </authorList>
    </citation>
    <scope>NUCLEOTIDE SEQUENCE [LARGE SCALE GENOMIC DNA]</scope>
    <source>
        <strain evidence="7">TBC1</strain>
    </source>
</reference>
<dbReference type="GO" id="GO:0008299">
    <property type="term" value="P:isoprenoid biosynthetic process"/>
    <property type="evidence" value="ECO:0007669"/>
    <property type="project" value="InterPro"/>
</dbReference>
<dbReference type="STRING" id="1678841.TBC1_11377"/>
<evidence type="ECO:0000313" key="7">
    <source>
        <dbReference type="EMBL" id="GAP42248.1"/>
    </source>
</evidence>
<dbReference type="EMBL" id="DF968182">
    <property type="protein sequence ID" value="GAP42248.1"/>
    <property type="molecule type" value="Genomic_DNA"/>
</dbReference>
<name>A0A0S7BZX7_9BACT</name>
<dbReference type="GO" id="GO:0004659">
    <property type="term" value="F:prenyltransferase activity"/>
    <property type="evidence" value="ECO:0007669"/>
    <property type="project" value="InterPro"/>
</dbReference>
<evidence type="ECO:0000256" key="5">
    <source>
        <dbReference type="ARBA" id="ARBA00022842"/>
    </source>
</evidence>
<proteinExistence type="inferred from homology"/>
<dbReference type="PROSITE" id="PS00723">
    <property type="entry name" value="POLYPRENYL_SYNTHASE_1"/>
    <property type="match status" value="1"/>
</dbReference>
<dbReference type="RefSeq" id="WP_062037669.1">
    <property type="nucleotide sequence ID" value="NZ_DF968182.1"/>
</dbReference>
<comment type="similarity">
    <text evidence="2 6">Belongs to the FPP/GGPP synthase family.</text>
</comment>
<protein>
    <submittedName>
        <fullName evidence="7">Geranylgeranyl pyrophosphate synthase</fullName>
    </submittedName>
</protein>
<dbReference type="Proteomes" id="UP000053091">
    <property type="component" value="Unassembled WGS sequence"/>
</dbReference>
<dbReference type="InterPro" id="IPR008949">
    <property type="entry name" value="Isoprenoid_synthase_dom_sf"/>
</dbReference>
<dbReference type="CDD" id="cd00685">
    <property type="entry name" value="Trans_IPPS_HT"/>
    <property type="match status" value="1"/>
</dbReference>
<accession>A0A0S7BZX7</accession>
<dbReference type="AlphaFoldDB" id="A0A0S7BZX7"/>
<dbReference type="PATRIC" id="fig|1678841.3.peg.434"/>
<keyword evidence="3 6" id="KW-0808">Transferase</keyword>
<evidence type="ECO:0000256" key="4">
    <source>
        <dbReference type="ARBA" id="ARBA00022723"/>
    </source>
</evidence>
<evidence type="ECO:0000313" key="8">
    <source>
        <dbReference type="Proteomes" id="UP000053091"/>
    </source>
</evidence>
<evidence type="ECO:0000256" key="3">
    <source>
        <dbReference type="ARBA" id="ARBA00022679"/>
    </source>
</evidence>
<dbReference type="SFLD" id="SFLDG01017">
    <property type="entry name" value="Polyprenyl_Transferase_Like"/>
    <property type="match status" value="1"/>
</dbReference>
<dbReference type="Gene3D" id="1.10.600.10">
    <property type="entry name" value="Farnesyl Diphosphate Synthase"/>
    <property type="match status" value="1"/>
</dbReference>
<dbReference type="SUPFAM" id="SSF48576">
    <property type="entry name" value="Terpenoid synthases"/>
    <property type="match status" value="1"/>
</dbReference>